<comment type="caution">
    <text evidence="13">The sequence shown here is derived from an EMBL/GenBank/DDBJ whole genome shotgun (WGS) entry which is preliminary data.</text>
</comment>
<feature type="transmembrane region" description="Helical" evidence="9">
    <location>
        <begin position="984"/>
        <end position="1003"/>
    </location>
</feature>
<dbReference type="InterPro" id="IPR003020">
    <property type="entry name" value="HCO3_transpt_euk"/>
</dbReference>
<dbReference type="GO" id="GO:0016323">
    <property type="term" value="C:basolateral plasma membrane"/>
    <property type="evidence" value="ECO:0007669"/>
    <property type="project" value="UniProtKB-SubCell"/>
</dbReference>
<dbReference type="PRINTS" id="PR01231">
    <property type="entry name" value="HCO3TRNSPORT"/>
</dbReference>
<feature type="region of interest" description="Disordered" evidence="10">
    <location>
        <begin position="372"/>
        <end position="412"/>
    </location>
</feature>
<dbReference type="FunFam" id="1.10.287.570:FF:000001">
    <property type="entry name" value="Anion exchange protein"/>
    <property type="match status" value="1"/>
</dbReference>
<feature type="compositionally biased region" description="Low complexity" evidence="10">
    <location>
        <begin position="102"/>
        <end position="138"/>
    </location>
</feature>
<dbReference type="PANTHER" id="PTHR11453">
    <property type="entry name" value="ANION EXCHANGE PROTEIN"/>
    <property type="match status" value="1"/>
</dbReference>
<evidence type="ECO:0000256" key="10">
    <source>
        <dbReference type="SAM" id="MobiDB-lite"/>
    </source>
</evidence>
<evidence type="ECO:0000259" key="12">
    <source>
        <dbReference type="Pfam" id="PF07565"/>
    </source>
</evidence>
<evidence type="ECO:0000256" key="5">
    <source>
        <dbReference type="ARBA" id="ARBA00022692"/>
    </source>
</evidence>
<evidence type="ECO:0000256" key="4">
    <source>
        <dbReference type="ARBA" id="ARBA00022475"/>
    </source>
</evidence>
<dbReference type="InterPro" id="IPR013769">
    <property type="entry name" value="Band3_cytoplasmic_dom"/>
</dbReference>
<gene>
    <name evidence="13" type="ORF">niasHT_035842</name>
</gene>
<evidence type="ECO:0000256" key="9">
    <source>
        <dbReference type="RuleBase" id="RU362035"/>
    </source>
</evidence>
<proteinExistence type="inferred from homology"/>
<keyword evidence="6 9" id="KW-1133">Transmembrane helix</keyword>
<evidence type="ECO:0000256" key="3">
    <source>
        <dbReference type="ARBA" id="ARBA00022448"/>
    </source>
</evidence>
<dbReference type="Proteomes" id="UP001620626">
    <property type="component" value="Unassembled WGS sequence"/>
</dbReference>
<dbReference type="Pfam" id="PF00955">
    <property type="entry name" value="HCO3_cotransp"/>
    <property type="match status" value="1"/>
</dbReference>
<dbReference type="Gene3D" id="3.40.930.10">
    <property type="entry name" value="Mannitol-specific EII, Chain A"/>
    <property type="match status" value="1"/>
</dbReference>
<dbReference type="SUPFAM" id="SSF55804">
    <property type="entry name" value="Phoshotransferase/anion transport protein"/>
    <property type="match status" value="1"/>
</dbReference>
<evidence type="ECO:0000256" key="2">
    <source>
        <dbReference type="ARBA" id="ARBA00010993"/>
    </source>
</evidence>
<dbReference type="Gene3D" id="1.10.287.570">
    <property type="entry name" value="Helical hairpin bin"/>
    <property type="match status" value="1"/>
</dbReference>
<feature type="domain" description="Bicarbonate transporter-like transmembrane" evidence="11">
    <location>
        <begin position="636"/>
        <end position="1214"/>
    </location>
</feature>
<feature type="transmembrane region" description="Helical" evidence="9">
    <location>
        <begin position="707"/>
        <end position="730"/>
    </location>
</feature>
<feature type="compositionally biased region" description="Polar residues" evidence="10">
    <location>
        <begin position="139"/>
        <end position="151"/>
    </location>
</feature>
<dbReference type="GO" id="GO:0015291">
    <property type="term" value="F:secondary active transmembrane transporter activity"/>
    <property type="evidence" value="ECO:0007669"/>
    <property type="project" value="UniProtKB-ARBA"/>
</dbReference>
<evidence type="ECO:0000313" key="14">
    <source>
        <dbReference type="Proteomes" id="UP001620626"/>
    </source>
</evidence>
<evidence type="ECO:0000259" key="11">
    <source>
        <dbReference type="Pfam" id="PF00955"/>
    </source>
</evidence>
<feature type="compositionally biased region" description="Basic and acidic residues" evidence="10">
    <location>
        <begin position="568"/>
        <end position="580"/>
    </location>
</feature>
<feature type="region of interest" description="Disordered" evidence="10">
    <location>
        <begin position="1358"/>
        <end position="1405"/>
    </location>
</feature>
<feature type="transmembrane region" description="Helical" evidence="9">
    <location>
        <begin position="665"/>
        <end position="686"/>
    </location>
</feature>
<feature type="transmembrane region" description="Helical" evidence="9">
    <location>
        <begin position="1110"/>
        <end position="1134"/>
    </location>
</feature>
<organism evidence="13 14">
    <name type="scientific">Heterodera trifolii</name>
    <dbReference type="NCBI Taxonomy" id="157864"/>
    <lineage>
        <taxon>Eukaryota</taxon>
        <taxon>Metazoa</taxon>
        <taxon>Ecdysozoa</taxon>
        <taxon>Nematoda</taxon>
        <taxon>Chromadorea</taxon>
        <taxon>Rhabditida</taxon>
        <taxon>Tylenchina</taxon>
        <taxon>Tylenchomorpha</taxon>
        <taxon>Tylenchoidea</taxon>
        <taxon>Heteroderidae</taxon>
        <taxon>Heteroderinae</taxon>
        <taxon>Heterodera</taxon>
    </lineage>
</organism>
<keyword evidence="3 9" id="KW-0813">Transport</keyword>
<feature type="region of interest" description="Disordered" evidence="10">
    <location>
        <begin position="90"/>
        <end position="151"/>
    </location>
</feature>
<evidence type="ECO:0000313" key="13">
    <source>
        <dbReference type="EMBL" id="KAL3077008.1"/>
    </source>
</evidence>
<keyword evidence="8 9" id="KW-0472">Membrane</keyword>
<dbReference type="PRINTS" id="PR01232">
    <property type="entry name" value="NAHCO3TRSPRT"/>
</dbReference>
<comment type="similarity">
    <text evidence="2 9">Belongs to the anion exchanger (TC 2.A.31) family.</text>
</comment>
<sequence length="1405" mass="153745">MPSNQFTERHTHTNTTPIPSSIGFICCSVCCSNRREAGNRCWPSLAKLLCCGPITFLNPNISSPQCLCSALLHRLPISAPKEAATNRFKKMNNSQNNGDKMSSAAPSTVSAATTAEASGSASKEAITEPAAPAEEPAAGQTQPTTSADTLANIHQTDKEIAADRRESLWMSMGIHRADETGGQSIRKRRMSRNRDSLELQQMPQLSTMQRMEDLAPGTRVMFLLNEQDDSPAVFTEMGELWRSGDVEEWRETARWVKFEEDVEEGGNRWSKPHVATLSLHALFQLRSCLLHGIVLIDLEAATLPELIEGILEQFVANGDLQESECNDVRYVLSRRHTHQYEQARHPATTNGGSSQGRFLSAVRSISDIGRTFSHGKNLQGRGTDLDSPTKRQTAGNKLELPKVGSLPKDMQKENSQSSDFFARNMHFMKKLPPGAEASNVLVGEVDFLTHHVTAFVRLKKAQLLGDLTEVPVPTRFLFLLLGPSGHAAQFKEIGRAIATLMSDEIFHEVAYKAKQRSDLLDGVDEFLDAVTVLPPGEWDPNIRIEPPSSIPNQQSRVQAQKELLTAVEKSKNGGKAKSDGLPKSGGGGGGGDKGDGKAKNGTFAAPLMNGNKKTSLEDLDSSGGHGQDPALRRTGKLFGGLIADIRRRAPFFRSDFTDAFNLQCVASFCFMYFALLAPIVTFGGLLEEATHQRMAAMENLASGAICGVMYHLFSGQPLTIIGSTGPVLVFETIVFDMCTGLSLNYLSFRFWVHVWTALILFVMVATDASSLVSYITRFTEESFAMLIAVIFVYEACMKLFKISDTLDVISHIPSVAADSLSTLPSPPLEECHCVSTGAPMARVSARAHKLHLDTLLPSPSSNTTSVPMMMDYSRVPLGKCTQLLGSLEGSSCFVLYDKLLMSLVLMLCTFFIATTLKKLRNSCYFPSKVRQVLSDFSVMIAIVCMTLLDFFVGINTPKLNVPSTFRPTWHGRGWLVHPFSGNPLWTAPLAFIPAVLACVLIFMDQQITAVIVNRRENKLKKGCGYHLDLFVLSLLIVVVGILGLPIYVAATVLSINHVNSLRVESESRAPGEHSQFIGCREQRVTGIVTFILIGLSVTMTKLLRFIPMPVLYGVFLYMGISALGGIQLFDRILLMLMPMKYQPDTIYIRHVPIHVIHKFTLFQVACLAILWTVKSIKSTSIAFPVMLVVMLAVRKAMERCFSEKDLKYLDDKMPDFHLRRREDKEKRLSQPGQPFDIDLDENQGTIRAVKTEAHLHIPMSSGNVIKIPLAAIQEPSRNIDINISKEVTATGMWRSITSESRSSLHQKPNSDTGSPQGAHQQKDCCAAAKRAAKAGKIHLATQEEDDDQAITITVTSAKNGAGIGGGGGTPESQPLLSKQTDEFDGTASAEGGQAVGGCSSTSSTA</sequence>
<feature type="transmembrane region" description="Helical" evidence="9">
    <location>
        <begin position="1024"/>
        <end position="1050"/>
    </location>
</feature>
<dbReference type="InterPro" id="IPR016152">
    <property type="entry name" value="PTrfase/Anion_transptr"/>
</dbReference>
<feature type="transmembrane region" description="Helical" evidence="9">
    <location>
        <begin position="899"/>
        <end position="916"/>
    </location>
</feature>
<feature type="transmembrane region" description="Helical" evidence="9">
    <location>
        <begin position="936"/>
        <end position="954"/>
    </location>
</feature>
<dbReference type="InterPro" id="IPR003024">
    <property type="entry name" value="Na/HCO3_transpt"/>
</dbReference>
<keyword evidence="4" id="KW-1003">Cell membrane</keyword>
<feature type="compositionally biased region" description="Polar residues" evidence="10">
    <location>
        <begin position="91"/>
        <end position="100"/>
    </location>
</feature>
<protein>
    <recommendedName>
        <fullName evidence="9">Anion exchange protein</fullName>
    </recommendedName>
</protein>
<dbReference type="InterPro" id="IPR011531">
    <property type="entry name" value="HCO3_transpt-like_TM_dom"/>
</dbReference>
<dbReference type="GO" id="GO:0006811">
    <property type="term" value="P:monoatomic ion transport"/>
    <property type="evidence" value="ECO:0007669"/>
    <property type="project" value="UniProtKB-KW"/>
</dbReference>
<keyword evidence="5 9" id="KW-0812">Transmembrane</keyword>
<reference evidence="13 14" key="1">
    <citation type="submission" date="2024-10" db="EMBL/GenBank/DDBJ databases">
        <authorList>
            <person name="Kim D."/>
        </authorList>
    </citation>
    <scope>NUCLEOTIDE SEQUENCE [LARGE SCALE GENOMIC DNA]</scope>
    <source>
        <strain evidence="13">BH-2024</strain>
    </source>
</reference>
<dbReference type="EMBL" id="JBICBT010001235">
    <property type="protein sequence ID" value="KAL3077008.1"/>
    <property type="molecule type" value="Genomic_DNA"/>
</dbReference>
<evidence type="ECO:0000256" key="8">
    <source>
        <dbReference type="ARBA" id="ARBA00023136"/>
    </source>
</evidence>
<accession>A0ABD2ICL1</accession>
<comment type="subcellular location">
    <subcellularLocation>
        <location evidence="1">Basolateral cell membrane</location>
        <topology evidence="1">Multi-pass membrane protein</topology>
    </subcellularLocation>
    <subcellularLocation>
        <location evidence="9">Membrane</location>
        <topology evidence="9">Multi-pass membrane protein</topology>
    </subcellularLocation>
</comment>
<feature type="domain" description="Band 3 cytoplasmic" evidence="12">
    <location>
        <begin position="232"/>
        <end position="540"/>
    </location>
</feature>
<dbReference type="NCBIfam" id="TIGR00834">
    <property type="entry name" value="ae"/>
    <property type="match status" value="1"/>
</dbReference>
<feature type="compositionally biased region" description="Polar residues" evidence="10">
    <location>
        <begin position="1297"/>
        <end position="1319"/>
    </location>
</feature>
<keyword evidence="7 9" id="KW-0406">Ion transport</keyword>
<name>A0ABD2ICL1_9BILA</name>
<dbReference type="Pfam" id="PF07565">
    <property type="entry name" value="Band_3_cyto"/>
    <property type="match status" value="1"/>
</dbReference>
<evidence type="ECO:0000256" key="1">
    <source>
        <dbReference type="ARBA" id="ARBA00004554"/>
    </source>
</evidence>
<comment type="caution">
    <text evidence="9">Lacks conserved residue(s) required for the propagation of feature annotation.</text>
</comment>
<evidence type="ECO:0000256" key="7">
    <source>
        <dbReference type="ARBA" id="ARBA00023065"/>
    </source>
</evidence>
<keyword evidence="14" id="KW-1185">Reference proteome</keyword>
<feature type="region of interest" description="Disordered" evidence="10">
    <location>
        <begin position="538"/>
        <end position="630"/>
    </location>
</feature>
<feature type="region of interest" description="Disordered" evidence="10">
    <location>
        <begin position="1297"/>
        <end position="1323"/>
    </location>
</feature>
<evidence type="ECO:0000256" key="6">
    <source>
        <dbReference type="ARBA" id="ARBA00022989"/>
    </source>
</evidence>
<feature type="transmembrane region" description="Helical" evidence="9">
    <location>
        <begin position="750"/>
        <end position="775"/>
    </location>
</feature>
<dbReference type="PANTHER" id="PTHR11453:SF36">
    <property type="entry name" value="ANION EXCHANGE PROTEIN"/>
    <property type="match status" value="1"/>
</dbReference>